<dbReference type="Pfam" id="PF01336">
    <property type="entry name" value="tRNA_anti-codon"/>
    <property type="match status" value="1"/>
</dbReference>
<dbReference type="PANTHER" id="PTHR37294">
    <property type="entry name" value="3'-5' EXORIBONUCLEASE YHAM"/>
    <property type="match status" value="1"/>
</dbReference>
<dbReference type="InterPro" id="IPR050798">
    <property type="entry name" value="YhaM_exoribonuc/phosphodiest"/>
</dbReference>
<dbReference type="InterPro" id="IPR003607">
    <property type="entry name" value="HD/PDEase_dom"/>
</dbReference>
<protein>
    <recommendedName>
        <fullName evidence="2">HD domain-containing protein</fullName>
    </recommendedName>
</protein>
<dbReference type="NCBIfam" id="TIGR00277">
    <property type="entry name" value="HDIG"/>
    <property type="match status" value="1"/>
</dbReference>
<dbReference type="CDD" id="cd00077">
    <property type="entry name" value="HDc"/>
    <property type="match status" value="1"/>
</dbReference>
<dbReference type="InterPro" id="IPR006674">
    <property type="entry name" value="HD_domain"/>
</dbReference>
<dbReference type="GO" id="GO:0016787">
    <property type="term" value="F:hydrolase activity"/>
    <property type="evidence" value="ECO:0007669"/>
    <property type="project" value="UniProtKB-KW"/>
</dbReference>
<organism evidence="3">
    <name type="scientific">marine metagenome</name>
    <dbReference type="NCBI Taxonomy" id="408172"/>
    <lineage>
        <taxon>unclassified sequences</taxon>
        <taxon>metagenomes</taxon>
        <taxon>ecological metagenomes</taxon>
    </lineage>
</organism>
<evidence type="ECO:0000313" key="3">
    <source>
        <dbReference type="EMBL" id="SUZ67918.1"/>
    </source>
</evidence>
<dbReference type="GO" id="GO:0003676">
    <property type="term" value="F:nucleic acid binding"/>
    <property type="evidence" value="ECO:0007669"/>
    <property type="project" value="InterPro"/>
</dbReference>
<feature type="domain" description="HD" evidence="2">
    <location>
        <begin position="166"/>
        <end position="285"/>
    </location>
</feature>
<name>A0A381PN72_9ZZZZ</name>
<dbReference type="GO" id="GO:0031125">
    <property type="term" value="P:rRNA 3'-end processing"/>
    <property type="evidence" value="ECO:0007669"/>
    <property type="project" value="TreeGrafter"/>
</dbReference>
<proteinExistence type="predicted"/>
<dbReference type="EMBL" id="UINC01001025">
    <property type="protein sequence ID" value="SUZ67918.1"/>
    <property type="molecule type" value="Genomic_DNA"/>
</dbReference>
<dbReference type="CDD" id="cd04492">
    <property type="entry name" value="YhaM_OBF_like"/>
    <property type="match status" value="1"/>
</dbReference>
<gene>
    <name evidence="3" type="ORF">METZ01_LOCUS20772</name>
</gene>
<keyword evidence="1" id="KW-0378">Hydrolase</keyword>
<evidence type="ECO:0000259" key="2">
    <source>
        <dbReference type="PROSITE" id="PS51831"/>
    </source>
</evidence>
<dbReference type="Gene3D" id="1.10.3210.10">
    <property type="entry name" value="Hypothetical protein af1432"/>
    <property type="match status" value="1"/>
</dbReference>
<evidence type="ECO:0000256" key="1">
    <source>
        <dbReference type="ARBA" id="ARBA00022801"/>
    </source>
</evidence>
<dbReference type="SUPFAM" id="SSF109604">
    <property type="entry name" value="HD-domain/PDEase-like"/>
    <property type="match status" value="1"/>
</dbReference>
<sequence>MKSIVPISKFKEGDTVQGFYLCVEKHLRHTRAGDLYLDLVLKDRTGQVQGKVWDKVEKFHQKFSSGDAVAIKGDVELFIDRPQLNVKRINKATVQNYARYGFDPALVIPTAEADPKDMWKEINTIIGKMENLNLKKLCHNIYLENKEKLLTHPASVSMHHNYRSGLLEHILSMVRLAKHLSPHYQLDTDLVLTGILLHNIGKLQEIESNYEASFSEKGNLIGHIVIGLEMVREATKKIKKFPENLLLKVEHIILAHQGKYEWKSPKKPAFKEALLVHLIDLVDAQMNIMDMAINDDQEEGLFTNHHNYFRIPLYKGEDGTK</sequence>
<dbReference type="InterPro" id="IPR006675">
    <property type="entry name" value="HDIG_dom"/>
</dbReference>
<dbReference type="PANTHER" id="PTHR37294:SF1">
    <property type="entry name" value="3'-5' EXORIBONUCLEASE YHAM"/>
    <property type="match status" value="1"/>
</dbReference>
<accession>A0A381PN72</accession>
<dbReference type="PROSITE" id="PS51831">
    <property type="entry name" value="HD"/>
    <property type="match status" value="1"/>
</dbReference>
<dbReference type="Pfam" id="PF01966">
    <property type="entry name" value="HD"/>
    <property type="match status" value="1"/>
</dbReference>
<dbReference type="InterPro" id="IPR004365">
    <property type="entry name" value="NA-bd_OB_tRNA"/>
</dbReference>
<dbReference type="AlphaFoldDB" id="A0A381PN72"/>
<reference evidence="3" key="1">
    <citation type="submission" date="2018-05" db="EMBL/GenBank/DDBJ databases">
        <authorList>
            <person name="Lanie J.A."/>
            <person name="Ng W.-L."/>
            <person name="Kazmierczak K.M."/>
            <person name="Andrzejewski T.M."/>
            <person name="Davidsen T.M."/>
            <person name="Wayne K.J."/>
            <person name="Tettelin H."/>
            <person name="Glass J.I."/>
            <person name="Rusch D."/>
            <person name="Podicherti R."/>
            <person name="Tsui H.-C.T."/>
            <person name="Winkler M.E."/>
        </authorList>
    </citation>
    <scope>NUCLEOTIDE SEQUENCE</scope>
</reference>